<proteinExistence type="inferred from homology"/>
<dbReference type="InterPro" id="IPR023828">
    <property type="entry name" value="Peptidase_S8_Ser-AS"/>
</dbReference>
<evidence type="ECO:0000313" key="6">
    <source>
        <dbReference type="EMBL" id="GJM63959.1"/>
    </source>
</evidence>
<dbReference type="InterPro" id="IPR026444">
    <property type="entry name" value="Secre_tail"/>
</dbReference>
<evidence type="ECO:0000256" key="1">
    <source>
        <dbReference type="ARBA" id="ARBA00011073"/>
    </source>
</evidence>
<organism evidence="6 7">
    <name type="scientific">Persicobacter diffluens</name>
    <dbReference type="NCBI Taxonomy" id="981"/>
    <lineage>
        <taxon>Bacteria</taxon>
        <taxon>Pseudomonadati</taxon>
        <taxon>Bacteroidota</taxon>
        <taxon>Cytophagia</taxon>
        <taxon>Cytophagales</taxon>
        <taxon>Persicobacteraceae</taxon>
        <taxon>Persicobacter</taxon>
    </lineage>
</organism>
<protein>
    <recommendedName>
        <fullName evidence="5">Peptidase S8/S53 domain-containing protein</fullName>
    </recommendedName>
</protein>
<accession>A0AAN4W1D4</accession>
<dbReference type="CDD" id="cd05562">
    <property type="entry name" value="Peptidases_S53_like"/>
    <property type="match status" value="1"/>
</dbReference>
<evidence type="ECO:0000256" key="3">
    <source>
        <dbReference type="ARBA" id="ARBA00022801"/>
    </source>
</evidence>
<evidence type="ECO:0000313" key="7">
    <source>
        <dbReference type="Proteomes" id="UP001310022"/>
    </source>
</evidence>
<comment type="similarity">
    <text evidence="1">Belongs to the peptidase S8 family.</text>
</comment>
<dbReference type="SUPFAM" id="SSF52743">
    <property type="entry name" value="Subtilisin-like"/>
    <property type="match status" value="1"/>
</dbReference>
<dbReference type="GO" id="GO:0006508">
    <property type="term" value="P:proteolysis"/>
    <property type="evidence" value="ECO:0007669"/>
    <property type="project" value="UniProtKB-KW"/>
</dbReference>
<dbReference type="GO" id="GO:0004252">
    <property type="term" value="F:serine-type endopeptidase activity"/>
    <property type="evidence" value="ECO:0007669"/>
    <property type="project" value="InterPro"/>
</dbReference>
<keyword evidence="2" id="KW-0645">Protease</keyword>
<dbReference type="InterPro" id="IPR050131">
    <property type="entry name" value="Peptidase_S8_subtilisin-like"/>
</dbReference>
<evidence type="ECO:0000256" key="2">
    <source>
        <dbReference type="ARBA" id="ARBA00022670"/>
    </source>
</evidence>
<dbReference type="NCBIfam" id="TIGR04183">
    <property type="entry name" value="Por_Secre_tail"/>
    <property type="match status" value="1"/>
</dbReference>
<dbReference type="Gene3D" id="3.40.50.200">
    <property type="entry name" value="Peptidase S8/S53 domain"/>
    <property type="match status" value="2"/>
</dbReference>
<comment type="caution">
    <text evidence="6">The sequence shown here is derived from an EMBL/GenBank/DDBJ whole genome shotgun (WGS) entry which is preliminary data.</text>
</comment>
<keyword evidence="3" id="KW-0378">Hydrolase</keyword>
<feature type="domain" description="Peptidase S8/S53" evidence="5">
    <location>
        <begin position="429"/>
        <end position="580"/>
    </location>
</feature>
<dbReference type="PROSITE" id="PS00138">
    <property type="entry name" value="SUBTILASE_SER"/>
    <property type="match status" value="1"/>
</dbReference>
<dbReference type="EMBL" id="BQKE01000003">
    <property type="protein sequence ID" value="GJM63959.1"/>
    <property type="molecule type" value="Genomic_DNA"/>
</dbReference>
<keyword evidence="7" id="KW-1185">Reference proteome</keyword>
<dbReference type="PANTHER" id="PTHR43806">
    <property type="entry name" value="PEPTIDASE S8"/>
    <property type="match status" value="1"/>
</dbReference>
<evidence type="ECO:0000256" key="4">
    <source>
        <dbReference type="ARBA" id="ARBA00022825"/>
    </source>
</evidence>
<name>A0AAN4W1D4_9BACT</name>
<dbReference type="AlphaFoldDB" id="A0AAN4W1D4"/>
<gene>
    <name evidence="6" type="ORF">PEDI_45110</name>
</gene>
<dbReference type="InterPro" id="IPR036852">
    <property type="entry name" value="Peptidase_S8/S53_dom_sf"/>
</dbReference>
<evidence type="ECO:0000259" key="5">
    <source>
        <dbReference type="Pfam" id="PF00082"/>
    </source>
</evidence>
<dbReference type="PANTHER" id="PTHR43806:SF11">
    <property type="entry name" value="CEREVISIN-RELATED"/>
    <property type="match status" value="1"/>
</dbReference>
<dbReference type="Pfam" id="PF00082">
    <property type="entry name" value="Peptidase_S8"/>
    <property type="match status" value="1"/>
</dbReference>
<sequence>MKVSAQSIKPSGKIGSFLSQKIAAKTPLKNANLRSAGPMIQAVFDDYIQEVDGYIVIDAYQTQGSSDLKKDLEALGAIHVQQFAHVVSAAIPVDRIAELEGLQSLRFAKASLMPQTNVGAVTSQGDVAQLSDEARAIFGVDGTGVKVGILSDSYNTLGGAAAGVTSGDLPGTGNPLGYTTPVEVIEEYFDLGTDEGRGMAEIVHDVAPGATLAFNTAFGGQAGFANGIINLANAGCDVIVDDVIYYGEPMFQDGIIAQAVDIVNAAGVSYFSSAGNQLDKSYESEFRPTEPLEAFDISGFKMGEYIFHDFDPGEGVEIFQEITFPGTFLSFLQWTSPSIAVCPDCPGADADLDFILFLEKDLTSAYAQLSGWSDNLGLEPVEFLGVQAPTNMKAYIAIGKFNIPGTPNPEFIKYVNYRDNIVTTFNEPSATSYGHANATGAVSVGAVRYDRTPEFGVDKPLREVFSSSGGIDIYFDKQGNPIRDLRLKPEISAVQGGSNSFFGGFDYEGDGFPNFFGTSSSAPHAAAVAALMKQLRPDILPDEIISAMTSTALDMDPTNPNTRTPPAYADEKFDFDTGHGLLLASHALGAVAPKPSILSMDLVEARSFGKLEKMEDGAIIDLAAIQGPLNIVAHGVDGLSTLASVETKTKGAMIRSYKDFKVPYTAFPSLYSWIPYPGKYKIKAIPHTGRFANGEKGYKNIANIEVINTAKVEGYYLVDANTGLDIGPLTEVVDLATLPVDNFNIRAEASGEAIEMVRMQMSGKRYAYQIDREEPYLLYSANRSVRNWLPGTYNIEATVNVLSISSRYKGEMVSVSFEVIDSRIGGAGDGKPNVTLYPTISDGNIVISVNGEHDQLMLSIYDFFGSQVYTVELEGNSKSNHQLKGLKSGIYIAKVFIEDENMETIRFIIR</sequence>
<dbReference type="InterPro" id="IPR034075">
    <property type="entry name" value="Glr3161-like_dom"/>
</dbReference>
<reference evidence="6 7" key="1">
    <citation type="submission" date="2021-12" db="EMBL/GenBank/DDBJ databases">
        <title>Genome sequencing of bacteria with rrn-lacking chromosome and rrn-plasmid.</title>
        <authorList>
            <person name="Anda M."/>
            <person name="Iwasaki W."/>
        </authorList>
    </citation>
    <scope>NUCLEOTIDE SEQUENCE [LARGE SCALE GENOMIC DNA]</scope>
    <source>
        <strain evidence="6 7">NBRC 15940</strain>
    </source>
</reference>
<keyword evidence="4" id="KW-0720">Serine protease</keyword>
<dbReference type="InterPro" id="IPR000209">
    <property type="entry name" value="Peptidase_S8/S53_dom"/>
</dbReference>
<dbReference type="Proteomes" id="UP001310022">
    <property type="component" value="Unassembled WGS sequence"/>
</dbReference>